<dbReference type="SUPFAM" id="SSF57850">
    <property type="entry name" value="RING/U-box"/>
    <property type="match status" value="1"/>
</dbReference>
<keyword evidence="8" id="KW-1185">Reference proteome</keyword>
<evidence type="ECO:0000256" key="5">
    <source>
        <dbReference type="SAM" id="MobiDB-lite"/>
    </source>
</evidence>
<protein>
    <recommendedName>
        <fullName evidence="6">RING-type domain-containing protein</fullName>
    </recommendedName>
</protein>
<evidence type="ECO:0000256" key="2">
    <source>
        <dbReference type="ARBA" id="ARBA00022771"/>
    </source>
</evidence>
<dbReference type="AlphaFoldDB" id="A0A836H8H0"/>
<evidence type="ECO:0000256" key="3">
    <source>
        <dbReference type="ARBA" id="ARBA00022833"/>
    </source>
</evidence>
<dbReference type="Pfam" id="PF13639">
    <property type="entry name" value="zf-RING_2"/>
    <property type="match status" value="1"/>
</dbReference>
<dbReference type="EMBL" id="JAFEUZ010000025">
    <property type="protein sequence ID" value="KAG5476898.1"/>
    <property type="molecule type" value="Genomic_DNA"/>
</dbReference>
<dbReference type="GO" id="GO:0008270">
    <property type="term" value="F:zinc ion binding"/>
    <property type="evidence" value="ECO:0007669"/>
    <property type="project" value="UniProtKB-KW"/>
</dbReference>
<dbReference type="PANTHER" id="PTHR45969">
    <property type="entry name" value="RING ZINC FINGER PROTEIN-RELATED"/>
    <property type="match status" value="1"/>
</dbReference>
<name>A0A836H8H0_9TRYP</name>
<dbReference type="PROSITE" id="PS50089">
    <property type="entry name" value="ZF_RING_2"/>
    <property type="match status" value="1"/>
</dbReference>
<dbReference type="PANTHER" id="PTHR45969:SF69">
    <property type="entry name" value="FINGER DOMAIN PROTEIN, PUTATIVE (AFU_ORTHOLOGUE AFUA_3G12190)-RELATED"/>
    <property type="match status" value="1"/>
</dbReference>
<feature type="region of interest" description="Disordered" evidence="5">
    <location>
        <begin position="481"/>
        <end position="509"/>
    </location>
</feature>
<dbReference type="RefSeq" id="XP_067178068.1">
    <property type="nucleotide sequence ID" value="XM_067322703.1"/>
</dbReference>
<keyword evidence="2 4" id="KW-0863">Zinc-finger</keyword>
<dbReference type="KEGG" id="lmat:92515215"/>
<accession>A0A836H8H0</accession>
<dbReference type="GeneID" id="92515215"/>
<evidence type="ECO:0000313" key="8">
    <source>
        <dbReference type="Proteomes" id="UP000673552"/>
    </source>
</evidence>
<dbReference type="CDD" id="cd16448">
    <property type="entry name" value="RING-H2"/>
    <property type="match status" value="1"/>
</dbReference>
<reference evidence="8" key="2">
    <citation type="journal article" date="2021" name="Sci. Data">
        <title>Chromosome-scale genome sequencing, assembly and annotation of six genomes from subfamily Leishmaniinae.</title>
        <authorList>
            <person name="Almutairi H."/>
            <person name="Urbaniak M.D."/>
            <person name="Bates M.D."/>
            <person name="Jariyapan N."/>
            <person name="Kwakye-Nuako G."/>
            <person name="Thomaz Soccol V."/>
            <person name="Al-Salem W.S."/>
            <person name="Dillon R.J."/>
            <person name="Bates P.A."/>
            <person name="Gatherer D."/>
        </authorList>
    </citation>
    <scope>NUCLEOTIDE SEQUENCE [LARGE SCALE GENOMIC DNA]</scope>
</reference>
<dbReference type="InterPro" id="IPR001841">
    <property type="entry name" value="Znf_RING"/>
</dbReference>
<dbReference type="SMART" id="SM00184">
    <property type="entry name" value="RING"/>
    <property type="match status" value="1"/>
</dbReference>
<keyword evidence="3" id="KW-0862">Zinc</keyword>
<dbReference type="Gene3D" id="3.30.40.10">
    <property type="entry name" value="Zinc/RING finger domain, C3HC4 (zinc finger)"/>
    <property type="match status" value="1"/>
</dbReference>
<dbReference type="GO" id="GO:0016567">
    <property type="term" value="P:protein ubiquitination"/>
    <property type="evidence" value="ECO:0007669"/>
    <property type="project" value="TreeGrafter"/>
</dbReference>
<dbReference type="GO" id="GO:0061630">
    <property type="term" value="F:ubiquitin protein ligase activity"/>
    <property type="evidence" value="ECO:0007669"/>
    <property type="project" value="TreeGrafter"/>
</dbReference>
<feature type="compositionally biased region" description="Low complexity" evidence="5">
    <location>
        <begin position="359"/>
        <end position="373"/>
    </location>
</feature>
<reference evidence="8" key="1">
    <citation type="journal article" date="2021" name="Microbiol. Resour. Announc.">
        <title>LGAAP: Leishmaniinae Genome Assembly and Annotation Pipeline.</title>
        <authorList>
            <person name="Almutairi H."/>
            <person name="Urbaniak M.D."/>
            <person name="Bates M.D."/>
            <person name="Jariyapan N."/>
            <person name="Kwakye-Nuako G."/>
            <person name="Thomaz-Soccol V."/>
            <person name="Al-Salem W.S."/>
            <person name="Dillon R.J."/>
            <person name="Bates P.A."/>
            <person name="Gatherer D."/>
        </authorList>
    </citation>
    <scope>NUCLEOTIDE SEQUENCE [LARGE SCALE GENOMIC DNA]</scope>
</reference>
<dbReference type="OrthoDB" id="8062037at2759"/>
<gene>
    <name evidence="7" type="ORF">LSCM1_05230</name>
</gene>
<evidence type="ECO:0000256" key="4">
    <source>
        <dbReference type="PROSITE-ProRule" id="PRU00175"/>
    </source>
</evidence>
<dbReference type="Proteomes" id="UP000673552">
    <property type="component" value="Unassembled WGS sequence"/>
</dbReference>
<feature type="compositionally biased region" description="Polar residues" evidence="5">
    <location>
        <begin position="486"/>
        <end position="499"/>
    </location>
</feature>
<proteinExistence type="predicted"/>
<feature type="compositionally biased region" description="Low complexity" evidence="5">
    <location>
        <begin position="323"/>
        <end position="342"/>
    </location>
</feature>
<evidence type="ECO:0000313" key="7">
    <source>
        <dbReference type="EMBL" id="KAG5476898.1"/>
    </source>
</evidence>
<keyword evidence="1" id="KW-0479">Metal-binding</keyword>
<dbReference type="InterPro" id="IPR013083">
    <property type="entry name" value="Znf_RING/FYVE/PHD"/>
</dbReference>
<feature type="region of interest" description="Disordered" evidence="5">
    <location>
        <begin position="323"/>
        <end position="384"/>
    </location>
</feature>
<organism evidence="7 8">
    <name type="scientific">Leishmania martiniquensis</name>
    <dbReference type="NCBI Taxonomy" id="1580590"/>
    <lineage>
        <taxon>Eukaryota</taxon>
        <taxon>Discoba</taxon>
        <taxon>Euglenozoa</taxon>
        <taxon>Kinetoplastea</taxon>
        <taxon>Metakinetoplastina</taxon>
        <taxon>Trypanosomatida</taxon>
        <taxon>Trypanosomatidae</taxon>
        <taxon>Leishmaniinae</taxon>
        <taxon>Leishmania</taxon>
    </lineage>
</organism>
<sequence length="657" mass="71178">MPSSTSNEEIDAFIRQISAEQALGMTRRLWGSVKQRRSEDGLLPRSAYVKALQHAARRILAKLEDAGFDADTWRTYTDFFLQAILAYGTSEVQPYLYLVEQLMAAVLAFPTRPVPLLKEYLYCVVARSTQRRKEMAAYMAQNPSGELSALERGPDLEYDNNFVACVVARPVMDVATVLEGLPTHMTFAHCHAIVHLKLCNPLKIPGCAYVTGGYCCDTCGLRGIRVGFQALVYDDEESDSAESNVDVRSNAQISRKKNYGFDMCMVCAVSFHAQQRENLLALMHAPHVAYAVGHAAGVVVVSAHYHARRHFVSRDSASLRPARALAASPSSKKTSSNSTAVADNNENSGELSDTIVGDSTSSIGSEEGAAAATRSAGKRLPLRPPLRKVGDSVAVAPQPPLTRGAASAGFVISLTLCLAPYGARPIAWVLSDAETHVDMQHMDEMLNQRLGPSSDWRSRVAVRRKNALSVHAAATRRRAAEVPVATSRSATPASVSSAPYTRPSGRALPGAPTVVAQVRSTSRPPANDGNDAGTCAICLCPFEGENPFIETSCHHCFHVGCIEEYTRTAGDVCPLCRASHVLPDMSRSTALAKNTYHVEVTLTEEESLWPYVDVCVGAILTRDGNYRNATSIAAAQCVRMYPNQIRVFDGQAPQTCL</sequence>
<feature type="domain" description="RING-type" evidence="6">
    <location>
        <begin position="535"/>
        <end position="577"/>
    </location>
</feature>
<evidence type="ECO:0000256" key="1">
    <source>
        <dbReference type="ARBA" id="ARBA00022723"/>
    </source>
</evidence>
<comment type="caution">
    <text evidence="7">The sequence shown here is derived from an EMBL/GenBank/DDBJ whole genome shotgun (WGS) entry which is preliminary data.</text>
</comment>
<evidence type="ECO:0000259" key="6">
    <source>
        <dbReference type="PROSITE" id="PS50089"/>
    </source>
</evidence>